<gene>
    <name evidence="1" type="ORF">Hamer_G028480</name>
</gene>
<keyword evidence="2" id="KW-1185">Reference proteome</keyword>
<protein>
    <submittedName>
        <fullName evidence="1">Uncharacterized protein</fullName>
    </submittedName>
</protein>
<comment type="caution">
    <text evidence="1">The sequence shown here is derived from an EMBL/GenBank/DDBJ whole genome shotgun (WGS) entry which is preliminary data.</text>
</comment>
<reference evidence="1" key="1">
    <citation type="journal article" date="2021" name="Sci. Adv.">
        <title>The American lobster genome reveals insights on longevity, neural, and immune adaptations.</title>
        <authorList>
            <person name="Polinski J.M."/>
            <person name="Zimin A.V."/>
            <person name="Clark K.F."/>
            <person name="Kohn A.B."/>
            <person name="Sadowski N."/>
            <person name="Timp W."/>
            <person name="Ptitsyn A."/>
            <person name="Khanna P."/>
            <person name="Romanova D.Y."/>
            <person name="Williams P."/>
            <person name="Greenwood S.J."/>
            <person name="Moroz L.L."/>
            <person name="Walt D.R."/>
            <person name="Bodnar A.G."/>
        </authorList>
    </citation>
    <scope>NUCLEOTIDE SEQUENCE</scope>
    <source>
        <strain evidence="1">GMGI-L3</strain>
    </source>
</reference>
<evidence type="ECO:0000313" key="1">
    <source>
        <dbReference type="EMBL" id="KAG7176111.1"/>
    </source>
</evidence>
<dbReference type="EMBL" id="JAHLQT010004156">
    <property type="protein sequence ID" value="KAG7176111.1"/>
    <property type="molecule type" value="Genomic_DNA"/>
</dbReference>
<dbReference type="AlphaFoldDB" id="A0A8J5NAI5"/>
<dbReference type="Proteomes" id="UP000747542">
    <property type="component" value="Unassembled WGS sequence"/>
</dbReference>
<accession>A0A8J5NAI5</accession>
<organism evidence="1 2">
    <name type="scientific">Homarus americanus</name>
    <name type="common">American lobster</name>
    <dbReference type="NCBI Taxonomy" id="6706"/>
    <lineage>
        <taxon>Eukaryota</taxon>
        <taxon>Metazoa</taxon>
        <taxon>Ecdysozoa</taxon>
        <taxon>Arthropoda</taxon>
        <taxon>Crustacea</taxon>
        <taxon>Multicrustacea</taxon>
        <taxon>Malacostraca</taxon>
        <taxon>Eumalacostraca</taxon>
        <taxon>Eucarida</taxon>
        <taxon>Decapoda</taxon>
        <taxon>Pleocyemata</taxon>
        <taxon>Astacidea</taxon>
        <taxon>Nephropoidea</taxon>
        <taxon>Nephropidae</taxon>
        <taxon>Homarus</taxon>
    </lineage>
</organism>
<name>A0A8J5NAI5_HOMAM</name>
<evidence type="ECO:0000313" key="2">
    <source>
        <dbReference type="Proteomes" id="UP000747542"/>
    </source>
</evidence>
<proteinExistence type="predicted"/>
<sequence length="38" mass="4377">MCVSVCYSGLFWLQVWLSCYRCVVGYRCVVVLVTGVWV</sequence>